<reference evidence="2 3" key="1">
    <citation type="journal article" date="2021" name="BMC Biol.">
        <title>Horizontally acquired antibacterial genes associated with adaptive radiation of ladybird beetles.</title>
        <authorList>
            <person name="Li H.S."/>
            <person name="Tang X.F."/>
            <person name="Huang Y.H."/>
            <person name="Xu Z.Y."/>
            <person name="Chen M.L."/>
            <person name="Du X.Y."/>
            <person name="Qiu B.Y."/>
            <person name="Chen P.T."/>
            <person name="Zhang W."/>
            <person name="Slipinski A."/>
            <person name="Escalona H.E."/>
            <person name="Waterhouse R.M."/>
            <person name="Zwick A."/>
            <person name="Pang H."/>
        </authorList>
    </citation>
    <scope>NUCLEOTIDE SEQUENCE [LARGE SCALE GENOMIC DNA]</scope>
    <source>
        <strain evidence="2">SYSU2018</strain>
    </source>
</reference>
<proteinExistence type="predicted"/>
<feature type="transmembrane region" description="Helical" evidence="1">
    <location>
        <begin position="7"/>
        <end position="27"/>
    </location>
</feature>
<dbReference type="Proteomes" id="UP001516400">
    <property type="component" value="Unassembled WGS sequence"/>
</dbReference>
<organism evidence="2 3">
    <name type="scientific">Cryptolaemus montrouzieri</name>
    <dbReference type="NCBI Taxonomy" id="559131"/>
    <lineage>
        <taxon>Eukaryota</taxon>
        <taxon>Metazoa</taxon>
        <taxon>Ecdysozoa</taxon>
        <taxon>Arthropoda</taxon>
        <taxon>Hexapoda</taxon>
        <taxon>Insecta</taxon>
        <taxon>Pterygota</taxon>
        <taxon>Neoptera</taxon>
        <taxon>Endopterygota</taxon>
        <taxon>Coleoptera</taxon>
        <taxon>Polyphaga</taxon>
        <taxon>Cucujiformia</taxon>
        <taxon>Coccinelloidea</taxon>
        <taxon>Coccinellidae</taxon>
        <taxon>Scymninae</taxon>
        <taxon>Scymnini</taxon>
        <taxon>Cryptolaemus</taxon>
    </lineage>
</organism>
<keyword evidence="1" id="KW-1133">Transmembrane helix</keyword>
<dbReference type="EMBL" id="JABFTP020000083">
    <property type="protein sequence ID" value="KAL3275107.1"/>
    <property type="molecule type" value="Genomic_DNA"/>
</dbReference>
<comment type="caution">
    <text evidence="2">The sequence shown here is derived from an EMBL/GenBank/DDBJ whole genome shotgun (WGS) entry which is preliminary data.</text>
</comment>
<sequence>MSYKMHHFVCTINWIILYCFWFFHNIFEDTIQCQHRTTESTRKLRIKGRKMKHNSNRKINIRFSSLSSCEVQRKIILSTYIHEKMTPKELSTSNGFSRKGSPKSCSLSVNPSLPLVELSRKDYTKLWLQSFCSLE</sequence>
<evidence type="ECO:0000313" key="2">
    <source>
        <dbReference type="EMBL" id="KAL3275107.1"/>
    </source>
</evidence>
<keyword evidence="1" id="KW-0812">Transmembrane</keyword>
<evidence type="ECO:0000256" key="1">
    <source>
        <dbReference type="SAM" id="Phobius"/>
    </source>
</evidence>
<keyword evidence="1" id="KW-0472">Membrane</keyword>
<accession>A0ABD2N921</accession>
<name>A0ABD2N921_9CUCU</name>
<dbReference type="AlphaFoldDB" id="A0ABD2N921"/>
<protein>
    <submittedName>
        <fullName evidence="2">Uncharacterized protein</fullName>
    </submittedName>
</protein>
<keyword evidence="3" id="KW-1185">Reference proteome</keyword>
<gene>
    <name evidence="2" type="ORF">HHI36_019878</name>
</gene>
<evidence type="ECO:0000313" key="3">
    <source>
        <dbReference type="Proteomes" id="UP001516400"/>
    </source>
</evidence>